<accession>A0A1F6BUF7</accession>
<sequence>MESGSGKVLISAPHSANQIREGKIKDVDYCTGAIAKLLKEQTGAHLIYFPYQGTDPNYYDDVPYKQALGSYLALHPEINLVLDIHGADRSRAWDIDLGFMNGKSLFKFKDLPTVLGEIFKANGIGTISNNFFAAEFQHTVTGFVAARNKDAIQIEINRNYRCDEEGRSYKLVNSLYQIIEKYK</sequence>
<protein>
    <recommendedName>
        <fullName evidence="3">N-formylglutamate amidohydrolase</fullName>
    </recommendedName>
</protein>
<dbReference type="Gene3D" id="3.40.630.40">
    <property type="entry name" value="Zn-dependent exopeptidases"/>
    <property type="match status" value="1"/>
</dbReference>
<dbReference type="AlphaFoldDB" id="A0A1F6BUF7"/>
<comment type="caution">
    <text evidence="1">The sequence shown here is derived from an EMBL/GenBank/DDBJ whole genome shotgun (WGS) entry which is preliminary data.</text>
</comment>
<dbReference type="STRING" id="1798471.A3A21_00540"/>
<organism evidence="1 2">
    <name type="scientific">Candidatus Jorgensenbacteria bacterium RIFCSPLOWO2_01_FULL_45_25b</name>
    <dbReference type="NCBI Taxonomy" id="1798471"/>
    <lineage>
        <taxon>Bacteria</taxon>
        <taxon>Candidatus Joergenseniibacteriota</taxon>
    </lineage>
</organism>
<proteinExistence type="predicted"/>
<reference evidence="1 2" key="1">
    <citation type="journal article" date="2016" name="Nat. Commun.">
        <title>Thousands of microbial genomes shed light on interconnected biogeochemical processes in an aquifer system.</title>
        <authorList>
            <person name="Anantharaman K."/>
            <person name="Brown C.T."/>
            <person name="Hug L.A."/>
            <person name="Sharon I."/>
            <person name="Castelle C.J."/>
            <person name="Probst A.J."/>
            <person name="Thomas B.C."/>
            <person name="Singh A."/>
            <person name="Wilkins M.J."/>
            <person name="Karaoz U."/>
            <person name="Brodie E.L."/>
            <person name="Williams K.H."/>
            <person name="Hubbard S.S."/>
            <person name="Banfield J.F."/>
        </authorList>
    </citation>
    <scope>NUCLEOTIDE SEQUENCE [LARGE SCALE GENOMIC DNA]</scope>
</reference>
<dbReference type="Proteomes" id="UP000176996">
    <property type="component" value="Unassembled WGS sequence"/>
</dbReference>
<dbReference type="EMBL" id="MFKK01000025">
    <property type="protein sequence ID" value="OGG40463.1"/>
    <property type="molecule type" value="Genomic_DNA"/>
</dbReference>
<gene>
    <name evidence="1" type="ORF">A3A21_00540</name>
</gene>
<name>A0A1F6BUF7_9BACT</name>
<evidence type="ECO:0000313" key="1">
    <source>
        <dbReference type="EMBL" id="OGG40463.1"/>
    </source>
</evidence>
<dbReference type="SUPFAM" id="SSF53187">
    <property type="entry name" value="Zn-dependent exopeptidases"/>
    <property type="match status" value="1"/>
</dbReference>
<evidence type="ECO:0000313" key="2">
    <source>
        <dbReference type="Proteomes" id="UP000176996"/>
    </source>
</evidence>
<evidence type="ECO:0008006" key="3">
    <source>
        <dbReference type="Google" id="ProtNLM"/>
    </source>
</evidence>